<dbReference type="EMBL" id="BARV01034751">
    <property type="protein sequence ID" value="GAI50222.1"/>
    <property type="molecule type" value="Genomic_DNA"/>
</dbReference>
<accession>X1P1P8</accession>
<evidence type="ECO:0000313" key="1">
    <source>
        <dbReference type="EMBL" id="GAI50222.1"/>
    </source>
</evidence>
<comment type="caution">
    <text evidence="1">The sequence shown here is derived from an EMBL/GenBank/DDBJ whole genome shotgun (WGS) entry which is preliminary data.</text>
</comment>
<name>X1P1P8_9ZZZZ</name>
<dbReference type="AlphaFoldDB" id="X1P1P8"/>
<gene>
    <name evidence="1" type="ORF">S06H3_54354</name>
</gene>
<sequence length="70" mass="8242">MRIRGFPYDGKIDLIRLLEANPDKFSIKLPSFVIQSWRLACFRGKFNEVNLPINCFKVLDLNADTKRVWL</sequence>
<proteinExistence type="predicted"/>
<reference evidence="1" key="1">
    <citation type="journal article" date="2014" name="Front. Microbiol.">
        <title>High frequency of phylogenetically diverse reductive dehalogenase-homologous genes in deep subseafloor sedimentary metagenomes.</title>
        <authorList>
            <person name="Kawai M."/>
            <person name="Futagami T."/>
            <person name="Toyoda A."/>
            <person name="Takaki Y."/>
            <person name="Nishi S."/>
            <person name="Hori S."/>
            <person name="Arai W."/>
            <person name="Tsubouchi T."/>
            <person name="Morono Y."/>
            <person name="Uchiyama I."/>
            <person name="Ito T."/>
            <person name="Fujiyama A."/>
            <person name="Inagaki F."/>
            <person name="Takami H."/>
        </authorList>
    </citation>
    <scope>NUCLEOTIDE SEQUENCE</scope>
    <source>
        <strain evidence="1">Expedition CK06-06</strain>
    </source>
</reference>
<protein>
    <submittedName>
        <fullName evidence="1">Uncharacterized protein</fullName>
    </submittedName>
</protein>
<organism evidence="1">
    <name type="scientific">marine sediment metagenome</name>
    <dbReference type="NCBI Taxonomy" id="412755"/>
    <lineage>
        <taxon>unclassified sequences</taxon>
        <taxon>metagenomes</taxon>
        <taxon>ecological metagenomes</taxon>
    </lineage>
</organism>
<feature type="non-terminal residue" evidence="1">
    <location>
        <position position="70"/>
    </location>
</feature>